<dbReference type="PANTHER" id="PTHR23502">
    <property type="entry name" value="MAJOR FACILITATOR SUPERFAMILY"/>
    <property type="match status" value="1"/>
</dbReference>
<feature type="transmembrane region" description="Helical" evidence="6">
    <location>
        <begin position="309"/>
        <end position="333"/>
    </location>
</feature>
<dbReference type="Pfam" id="PF07690">
    <property type="entry name" value="MFS_1"/>
    <property type="match status" value="1"/>
</dbReference>
<sequence>MASDSHQEQPLSNSAESIPAGTNVPCTIFDKRQKWLVVFIISFAATFSGFASNIYFPALPTIASDLNVSLEQVNLTVTSYLIFQGIAPSFWGPVSDVRGRRVAYTCTFLVFLGACIGLAESKNYATLVVLRCLQSTGSASTIAIGSGVIGDITTRADRGGYMGIFQAGLLVPVAVGPVIGGALAESLGWRSIFWFLAIYSGVFLIVLLLFLPETLRSLVANGSLVSLNPLTRYPLNIYQKLSKTEWDHETPPPQLAARKSIGILSPFPILVTKFTSPIILFLAIYYAVWQMSITAMSSLFESRHGLNEMQIGLTFIAKGIGSMVGTLVTGKILDRDYRRVKAKYEPQSDVEAGDSSKNVVCQEDFPIEKARLRLVPLFSGLQCLSILLFGWTIQYSHRIHIAVPIVSTFITGWTAVSTQSVIMTYLVDIFPGQSAAASASLNLARCLFAAGGTSFVMPMINGIGVGLTFTVCVVVQVIALVGPFVQWKFAGSWRRETGRQEAPSFEGGS</sequence>
<dbReference type="GO" id="GO:0005886">
    <property type="term" value="C:plasma membrane"/>
    <property type="evidence" value="ECO:0007669"/>
    <property type="project" value="TreeGrafter"/>
</dbReference>
<dbReference type="EMBL" id="JAPZBO010000002">
    <property type="protein sequence ID" value="KAJ5324624.1"/>
    <property type="molecule type" value="Genomic_DNA"/>
</dbReference>
<feature type="transmembrane region" description="Helical" evidence="6">
    <location>
        <begin position="463"/>
        <end position="485"/>
    </location>
</feature>
<keyword evidence="3 6" id="KW-0812">Transmembrane</keyword>
<evidence type="ECO:0000259" key="7">
    <source>
        <dbReference type="PROSITE" id="PS50850"/>
    </source>
</evidence>
<keyword evidence="2" id="KW-0813">Transport</keyword>
<feature type="transmembrane region" description="Helical" evidence="6">
    <location>
        <begin position="161"/>
        <end position="180"/>
    </location>
</feature>
<keyword evidence="9" id="KW-1185">Reference proteome</keyword>
<evidence type="ECO:0000256" key="5">
    <source>
        <dbReference type="ARBA" id="ARBA00023136"/>
    </source>
</evidence>
<evidence type="ECO:0000256" key="4">
    <source>
        <dbReference type="ARBA" id="ARBA00022989"/>
    </source>
</evidence>
<name>A0A9W9Q5D7_9EURO</name>
<feature type="transmembrane region" description="Helical" evidence="6">
    <location>
        <begin position="399"/>
        <end position="427"/>
    </location>
</feature>
<accession>A0A9W9Q5D7</accession>
<dbReference type="SUPFAM" id="SSF103473">
    <property type="entry name" value="MFS general substrate transporter"/>
    <property type="match status" value="1"/>
</dbReference>
<keyword evidence="4 6" id="KW-1133">Transmembrane helix</keyword>
<dbReference type="GO" id="GO:0022857">
    <property type="term" value="F:transmembrane transporter activity"/>
    <property type="evidence" value="ECO:0007669"/>
    <property type="project" value="InterPro"/>
</dbReference>
<dbReference type="InterPro" id="IPR020846">
    <property type="entry name" value="MFS_dom"/>
</dbReference>
<feature type="domain" description="Major facilitator superfamily (MFS) profile" evidence="7">
    <location>
        <begin position="37"/>
        <end position="494"/>
    </location>
</feature>
<feature type="transmembrane region" description="Helical" evidence="6">
    <location>
        <begin position="75"/>
        <end position="94"/>
    </location>
</feature>
<dbReference type="PANTHER" id="PTHR23502:SF151">
    <property type="entry name" value="MAJOR FACILITATOR SUPERFAMILY (MFS) PROFILE DOMAIN-CONTAINING PROTEIN"/>
    <property type="match status" value="1"/>
</dbReference>
<dbReference type="PROSITE" id="PS50850">
    <property type="entry name" value="MFS"/>
    <property type="match status" value="1"/>
</dbReference>
<dbReference type="FunFam" id="1.20.1720.10:FF:000009">
    <property type="entry name" value="MFS multidrug transporter"/>
    <property type="match status" value="1"/>
</dbReference>
<dbReference type="Gene3D" id="1.20.1250.20">
    <property type="entry name" value="MFS general substrate transporter like domains"/>
    <property type="match status" value="1"/>
</dbReference>
<evidence type="ECO:0000256" key="2">
    <source>
        <dbReference type="ARBA" id="ARBA00022448"/>
    </source>
</evidence>
<dbReference type="InterPro" id="IPR036259">
    <property type="entry name" value="MFS_trans_sf"/>
</dbReference>
<feature type="transmembrane region" description="Helical" evidence="6">
    <location>
        <begin position="267"/>
        <end position="289"/>
    </location>
</feature>
<dbReference type="AlphaFoldDB" id="A0A9W9Q5D7"/>
<evidence type="ECO:0000313" key="8">
    <source>
        <dbReference type="EMBL" id="KAJ5324624.1"/>
    </source>
</evidence>
<feature type="transmembrane region" description="Helical" evidence="6">
    <location>
        <begin position="101"/>
        <end position="119"/>
    </location>
</feature>
<keyword evidence="5 6" id="KW-0472">Membrane</keyword>
<evidence type="ECO:0000256" key="6">
    <source>
        <dbReference type="SAM" id="Phobius"/>
    </source>
</evidence>
<gene>
    <name evidence="8" type="ORF">N7476_003224</name>
</gene>
<reference evidence="8" key="1">
    <citation type="submission" date="2022-12" db="EMBL/GenBank/DDBJ databases">
        <authorList>
            <person name="Petersen C."/>
        </authorList>
    </citation>
    <scope>NUCLEOTIDE SEQUENCE</scope>
    <source>
        <strain evidence="8">IBT 21472</strain>
    </source>
</reference>
<dbReference type="Gene3D" id="1.20.1720.10">
    <property type="entry name" value="Multidrug resistance protein D"/>
    <property type="match status" value="1"/>
</dbReference>
<organism evidence="8 9">
    <name type="scientific">Penicillium atrosanguineum</name>
    <dbReference type="NCBI Taxonomy" id="1132637"/>
    <lineage>
        <taxon>Eukaryota</taxon>
        <taxon>Fungi</taxon>
        <taxon>Dikarya</taxon>
        <taxon>Ascomycota</taxon>
        <taxon>Pezizomycotina</taxon>
        <taxon>Eurotiomycetes</taxon>
        <taxon>Eurotiomycetidae</taxon>
        <taxon>Eurotiales</taxon>
        <taxon>Aspergillaceae</taxon>
        <taxon>Penicillium</taxon>
    </lineage>
</organism>
<feature type="transmembrane region" description="Helical" evidence="6">
    <location>
        <begin position="35"/>
        <end position="55"/>
    </location>
</feature>
<evidence type="ECO:0000256" key="3">
    <source>
        <dbReference type="ARBA" id="ARBA00022692"/>
    </source>
</evidence>
<proteinExistence type="predicted"/>
<protein>
    <recommendedName>
        <fullName evidence="7">Major facilitator superfamily (MFS) profile domain-containing protein</fullName>
    </recommendedName>
</protein>
<comment type="caution">
    <text evidence="8">The sequence shown here is derived from an EMBL/GenBank/DDBJ whole genome shotgun (WGS) entry which is preliminary data.</text>
</comment>
<evidence type="ECO:0000313" key="9">
    <source>
        <dbReference type="Proteomes" id="UP001147746"/>
    </source>
</evidence>
<dbReference type="Proteomes" id="UP001147746">
    <property type="component" value="Unassembled WGS sequence"/>
</dbReference>
<feature type="transmembrane region" description="Helical" evidence="6">
    <location>
        <begin position="192"/>
        <end position="211"/>
    </location>
</feature>
<feature type="transmembrane region" description="Helical" evidence="6">
    <location>
        <begin position="125"/>
        <end position="149"/>
    </location>
</feature>
<reference evidence="8" key="2">
    <citation type="journal article" date="2023" name="IMA Fungus">
        <title>Comparative genomic study of the Penicillium genus elucidates a diverse pangenome and 15 lateral gene transfer events.</title>
        <authorList>
            <person name="Petersen C."/>
            <person name="Sorensen T."/>
            <person name="Nielsen M.R."/>
            <person name="Sondergaard T.E."/>
            <person name="Sorensen J.L."/>
            <person name="Fitzpatrick D.A."/>
            <person name="Frisvad J.C."/>
            <person name="Nielsen K.L."/>
        </authorList>
    </citation>
    <scope>NUCLEOTIDE SEQUENCE</scope>
    <source>
        <strain evidence="8">IBT 21472</strain>
    </source>
</reference>
<evidence type="ECO:0000256" key="1">
    <source>
        <dbReference type="ARBA" id="ARBA00004141"/>
    </source>
</evidence>
<dbReference type="InterPro" id="IPR011701">
    <property type="entry name" value="MFS"/>
</dbReference>
<comment type="subcellular location">
    <subcellularLocation>
        <location evidence="1">Membrane</location>
        <topology evidence="1">Multi-pass membrane protein</topology>
    </subcellularLocation>
</comment>